<dbReference type="Proteomes" id="UP000233256">
    <property type="component" value="Unassembled WGS sequence"/>
</dbReference>
<evidence type="ECO:0000256" key="1">
    <source>
        <dbReference type="SAM" id="SignalP"/>
    </source>
</evidence>
<accession>A0A2N1PJA9</accession>
<evidence type="ECO:0008006" key="4">
    <source>
        <dbReference type="Google" id="ProtNLM"/>
    </source>
</evidence>
<name>A0A2N1PJA9_9BACT</name>
<evidence type="ECO:0000313" key="3">
    <source>
        <dbReference type="Proteomes" id="UP000233256"/>
    </source>
</evidence>
<dbReference type="AlphaFoldDB" id="A0A2N1PJA9"/>
<gene>
    <name evidence="2" type="ORF">CVV64_18830</name>
</gene>
<comment type="caution">
    <text evidence="2">The sequence shown here is derived from an EMBL/GenBank/DDBJ whole genome shotgun (WGS) entry which is preliminary data.</text>
</comment>
<proteinExistence type="predicted"/>
<feature type="signal peptide" evidence="1">
    <location>
        <begin position="1"/>
        <end position="21"/>
    </location>
</feature>
<organism evidence="2 3">
    <name type="scientific">Candidatus Wallbacteria bacterium HGW-Wallbacteria-1</name>
    <dbReference type="NCBI Taxonomy" id="2013854"/>
    <lineage>
        <taxon>Bacteria</taxon>
        <taxon>Candidatus Walliibacteriota</taxon>
    </lineage>
</organism>
<dbReference type="EMBL" id="PGXC01000047">
    <property type="protein sequence ID" value="PKK88410.1"/>
    <property type="molecule type" value="Genomic_DNA"/>
</dbReference>
<sequence>MRFGTVAVLISFLLCITNLSGQDIIAKTQFYELETEAENSVIQNMLASVSAKVEGKILGITGPGIVDEITQKNAHLVQITQPIQLKKLTSNKYLEPKDAVFSVKITGPDKSGSYTALMRFYYLEYGKKRYATRSTHRFTGKNIENPVDLAEIEKCIINAVYRYPFKH</sequence>
<feature type="chain" id="PRO_5014813267" description="DUF4468 domain-containing protein" evidence="1">
    <location>
        <begin position="22"/>
        <end position="167"/>
    </location>
</feature>
<protein>
    <recommendedName>
        <fullName evidence="4">DUF4468 domain-containing protein</fullName>
    </recommendedName>
</protein>
<keyword evidence="1" id="KW-0732">Signal</keyword>
<evidence type="ECO:0000313" key="2">
    <source>
        <dbReference type="EMBL" id="PKK88410.1"/>
    </source>
</evidence>
<reference evidence="2 3" key="1">
    <citation type="journal article" date="2017" name="ISME J.">
        <title>Potential for microbial H2 and metal transformations associated with novel bacteria and archaea in deep terrestrial subsurface sediments.</title>
        <authorList>
            <person name="Hernsdorf A.W."/>
            <person name="Amano Y."/>
            <person name="Miyakawa K."/>
            <person name="Ise K."/>
            <person name="Suzuki Y."/>
            <person name="Anantharaman K."/>
            <person name="Probst A."/>
            <person name="Burstein D."/>
            <person name="Thomas B.C."/>
            <person name="Banfield J.F."/>
        </authorList>
    </citation>
    <scope>NUCLEOTIDE SEQUENCE [LARGE SCALE GENOMIC DNA]</scope>
    <source>
        <strain evidence="2">HGW-Wallbacteria-1</strain>
    </source>
</reference>